<evidence type="ECO:0000313" key="3">
    <source>
        <dbReference type="EMBL" id="MEX0407442.1"/>
    </source>
</evidence>
<dbReference type="PANTHER" id="PTHR22911:SF103">
    <property type="entry name" value="BLR2811 PROTEIN"/>
    <property type="match status" value="1"/>
</dbReference>
<dbReference type="RefSeq" id="WP_367955322.1">
    <property type="nucleotide sequence ID" value="NZ_JBDPGJ010000004.1"/>
</dbReference>
<reference evidence="3 4" key="1">
    <citation type="submission" date="2024-05" db="EMBL/GenBank/DDBJ databases">
        <authorList>
            <person name="Jiang F."/>
        </authorList>
    </citation>
    <scope>NUCLEOTIDE SEQUENCE [LARGE SCALE GENOMIC DNA]</scope>
    <source>
        <strain evidence="3 4">LZ166</strain>
    </source>
</reference>
<feature type="transmembrane region" description="Helical" evidence="1">
    <location>
        <begin position="245"/>
        <end position="264"/>
    </location>
</feature>
<dbReference type="Proteomes" id="UP001556692">
    <property type="component" value="Unassembled WGS sequence"/>
</dbReference>
<dbReference type="Pfam" id="PF00892">
    <property type="entry name" value="EamA"/>
    <property type="match status" value="2"/>
</dbReference>
<feature type="transmembrane region" description="Helical" evidence="1">
    <location>
        <begin position="213"/>
        <end position="233"/>
    </location>
</feature>
<feature type="domain" description="EamA" evidence="2">
    <location>
        <begin position="14"/>
        <end position="147"/>
    </location>
</feature>
<accession>A0ABV3SKZ4</accession>
<protein>
    <submittedName>
        <fullName evidence="3">DMT family transporter</fullName>
    </submittedName>
</protein>
<feature type="transmembrane region" description="Helical" evidence="1">
    <location>
        <begin position="78"/>
        <end position="99"/>
    </location>
</feature>
<feature type="domain" description="EamA" evidence="2">
    <location>
        <begin position="156"/>
        <end position="287"/>
    </location>
</feature>
<feature type="transmembrane region" description="Helical" evidence="1">
    <location>
        <begin position="187"/>
        <end position="207"/>
    </location>
</feature>
<sequence>MVIRSEAAVSNPLKGMLLLVCAFFMFAFNDAGAKYLVLADVHPVFVNWMRFFTHGVLAVVILRPWVNSDRFRVGNMRLQLFRGVVLFVSGILSFSSLLTLQLVEFVAIFFAAPIWVTLLARLVLKESLDWMRIVAVVIGFGGVIIISRPGMGVLGIGHVMAFAATLAYGVFIIATRLLTATESHESLFVMPPLVAIVLGLPALPFVGSLPPDGFYLSILLSLGAFGAIGHWLLIHAYRIAPASFLAPFIYVHMIWTVIFGYIIFDSLPDAWTIAGTLTIVASGLLLVASERKGRAKALR</sequence>
<feature type="transmembrane region" description="Helical" evidence="1">
    <location>
        <begin position="105"/>
        <end position="123"/>
    </location>
</feature>
<evidence type="ECO:0000313" key="4">
    <source>
        <dbReference type="Proteomes" id="UP001556692"/>
    </source>
</evidence>
<dbReference type="SUPFAM" id="SSF103481">
    <property type="entry name" value="Multidrug resistance efflux transporter EmrE"/>
    <property type="match status" value="2"/>
</dbReference>
<feature type="transmembrane region" description="Helical" evidence="1">
    <location>
        <begin position="130"/>
        <end position="147"/>
    </location>
</feature>
<gene>
    <name evidence="3" type="ORF">ABGN05_17420</name>
</gene>
<dbReference type="EMBL" id="JBDPGJ010000004">
    <property type="protein sequence ID" value="MEX0407442.1"/>
    <property type="molecule type" value="Genomic_DNA"/>
</dbReference>
<keyword evidence="1" id="KW-0812">Transmembrane</keyword>
<evidence type="ECO:0000256" key="1">
    <source>
        <dbReference type="SAM" id="Phobius"/>
    </source>
</evidence>
<keyword evidence="1" id="KW-0472">Membrane</keyword>
<comment type="caution">
    <text evidence="3">The sequence shown here is derived from an EMBL/GenBank/DDBJ whole genome shotgun (WGS) entry which is preliminary data.</text>
</comment>
<dbReference type="InterPro" id="IPR037185">
    <property type="entry name" value="EmrE-like"/>
</dbReference>
<keyword evidence="1" id="KW-1133">Transmembrane helix</keyword>
<feature type="transmembrane region" description="Helical" evidence="1">
    <location>
        <begin position="153"/>
        <end position="175"/>
    </location>
</feature>
<name>A0ABV3SKZ4_9HYPH</name>
<keyword evidence="4" id="KW-1185">Reference proteome</keyword>
<proteinExistence type="predicted"/>
<dbReference type="PANTHER" id="PTHR22911">
    <property type="entry name" value="ACYL-MALONYL CONDENSING ENZYME-RELATED"/>
    <property type="match status" value="1"/>
</dbReference>
<feature type="transmembrane region" description="Helical" evidence="1">
    <location>
        <begin position="49"/>
        <end position="66"/>
    </location>
</feature>
<feature type="transmembrane region" description="Helical" evidence="1">
    <location>
        <begin position="270"/>
        <end position="289"/>
    </location>
</feature>
<organism evidence="3 4">
    <name type="scientific">Aquibium pacificus</name>
    <dbReference type="NCBI Taxonomy" id="3153579"/>
    <lineage>
        <taxon>Bacteria</taxon>
        <taxon>Pseudomonadati</taxon>
        <taxon>Pseudomonadota</taxon>
        <taxon>Alphaproteobacteria</taxon>
        <taxon>Hyphomicrobiales</taxon>
        <taxon>Phyllobacteriaceae</taxon>
        <taxon>Aquibium</taxon>
    </lineage>
</organism>
<evidence type="ECO:0000259" key="2">
    <source>
        <dbReference type="Pfam" id="PF00892"/>
    </source>
</evidence>
<dbReference type="InterPro" id="IPR000620">
    <property type="entry name" value="EamA_dom"/>
</dbReference>